<comment type="similarity">
    <text evidence="1">Belongs to the multicopper oxidase family.</text>
</comment>
<feature type="region of interest" description="Disordered" evidence="2">
    <location>
        <begin position="335"/>
        <end position="354"/>
    </location>
</feature>
<keyword evidence="8" id="KW-1185">Reference proteome</keyword>
<evidence type="ECO:0000259" key="4">
    <source>
        <dbReference type="Pfam" id="PF07732"/>
    </source>
</evidence>
<feature type="domain" description="DUF4246" evidence="6">
    <location>
        <begin position="12"/>
        <end position="83"/>
    </location>
</feature>
<dbReference type="InterPro" id="IPR008972">
    <property type="entry name" value="Cupredoxin"/>
</dbReference>
<evidence type="ECO:0000256" key="2">
    <source>
        <dbReference type="SAM" id="MobiDB-lite"/>
    </source>
</evidence>
<reference evidence="7" key="1">
    <citation type="submission" date="2021-07" db="EMBL/GenBank/DDBJ databases">
        <title>Genome Resource of American Ginseng Black Spot Pathogen Alternaria panax.</title>
        <authorList>
            <person name="Qiu C."/>
            <person name="Wang W."/>
            <person name="Liu Z."/>
        </authorList>
    </citation>
    <scope>NUCLEOTIDE SEQUENCE</scope>
    <source>
        <strain evidence="7">BNCC115425</strain>
    </source>
</reference>
<dbReference type="InterPro" id="IPR001117">
    <property type="entry name" value="Cu-oxidase_2nd"/>
</dbReference>
<evidence type="ECO:0000313" key="7">
    <source>
        <dbReference type="EMBL" id="KAG9194275.1"/>
    </source>
</evidence>
<dbReference type="PANTHER" id="PTHR33119:SF1">
    <property type="entry name" value="FE2OG DIOXYGENASE DOMAIN-CONTAINING PROTEIN"/>
    <property type="match status" value="1"/>
</dbReference>
<dbReference type="Proteomes" id="UP001199106">
    <property type="component" value="Unassembled WGS sequence"/>
</dbReference>
<feature type="domain" description="DUF4246" evidence="5">
    <location>
        <begin position="129"/>
        <end position="591"/>
    </location>
</feature>
<dbReference type="Pfam" id="PF14033">
    <property type="entry name" value="DUF4246"/>
    <property type="match status" value="1"/>
</dbReference>
<dbReference type="SUPFAM" id="SSF49503">
    <property type="entry name" value="Cupredoxins"/>
    <property type="match status" value="2"/>
</dbReference>
<dbReference type="AlphaFoldDB" id="A0AAD4NUU5"/>
<dbReference type="InterPro" id="IPR011707">
    <property type="entry name" value="Cu-oxidase-like_N"/>
</dbReference>
<dbReference type="Pfam" id="PF07732">
    <property type="entry name" value="Cu-oxidase_3"/>
    <property type="match status" value="1"/>
</dbReference>
<dbReference type="Pfam" id="PF21666">
    <property type="entry name" value="DUF4246_N"/>
    <property type="match status" value="1"/>
</dbReference>
<proteinExistence type="inferred from homology"/>
<evidence type="ECO:0000259" key="6">
    <source>
        <dbReference type="Pfam" id="PF21666"/>
    </source>
</evidence>
<protein>
    <recommendedName>
        <fullName evidence="9">Plastocyanin-like domain-containing protein</fullName>
    </recommendedName>
</protein>
<dbReference type="InterPro" id="IPR025340">
    <property type="entry name" value="DUF4246"/>
</dbReference>
<dbReference type="InterPro" id="IPR049192">
    <property type="entry name" value="DUF4246_C"/>
</dbReference>
<dbReference type="PANTHER" id="PTHR33119">
    <property type="entry name" value="IFI3P"/>
    <property type="match status" value="1"/>
</dbReference>
<name>A0AAD4NUU5_9PLEO</name>
<dbReference type="EMBL" id="JAANER010000002">
    <property type="protein sequence ID" value="KAG9194275.1"/>
    <property type="molecule type" value="Genomic_DNA"/>
</dbReference>
<dbReference type="Gene3D" id="2.60.40.420">
    <property type="entry name" value="Cupredoxins - blue copper proteins"/>
    <property type="match status" value="2"/>
</dbReference>
<feature type="domain" description="Plastocyanin-like" evidence="3">
    <location>
        <begin position="828"/>
        <end position="931"/>
    </location>
</feature>
<evidence type="ECO:0000259" key="3">
    <source>
        <dbReference type="Pfam" id="PF00394"/>
    </source>
</evidence>
<dbReference type="InterPro" id="IPR049207">
    <property type="entry name" value="DUF4246_N"/>
</dbReference>
<organism evidence="7 8">
    <name type="scientific">Alternaria panax</name>
    <dbReference type="NCBI Taxonomy" id="48097"/>
    <lineage>
        <taxon>Eukaryota</taxon>
        <taxon>Fungi</taxon>
        <taxon>Dikarya</taxon>
        <taxon>Ascomycota</taxon>
        <taxon>Pezizomycotina</taxon>
        <taxon>Dothideomycetes</taxon>
        <taxon>Pleosporomycetidae</taxon>
        <taxon>Pleosporales</taxon>
        <taxon>Pleosporineae</taxon>
        <taxon>Pleosporaceae</taxon>
        <taxon>Alternaria</taxon>
        <taxon>Alternaria sect. Panax</taxon>
    </lineage>
</organism>
<evidence type="ECO:0000313" key="8">
    <source>
        <dbReference type="Proteomes" id="UP001199106"/>
    </source>
</evidence>
<accession>A0AAD4NUU5</accession>
<evidence type="ECO:0008006" key="9">
    <source>
        <dbReference type="Google" id="ProtNLM"/>
    </source>
</evidence>
<dbReference type="Pfam" id="PF00394">
    <property type="entry name" value="Cu-oxidase"/>
    <property type="match status" value="1"/>
</dbReference>
<feature type="domain" description="Plastocyanin-like" evidence="4">
    <location>
        <begin position="734"/>
        <end position="791"/>
    </location>
</feature>
<sequence>MAEISGKSNNEYPGLGLPLRSWNRQDHGFYPIGSHHECYGSESDIIPVRELAMMDVMEKLTDKFDWHKKVFDDDDVITKWRKEALAIPDDHFWQLAVGAKHQHWNHDDDRLELDNDWCDCKLENILDEDTFDACVQELRSKAKYFEQSGIIPSLDACASVAKSDTVVTSELHASLRKAFDKLKSDHAACPDWHPNSDSMVQDLVHPSMYPLVYGRSCGFREEHVGVTDAIGCWAGKGEIISHQPFTEHSDHNRFSHGIDSGIPPEYWSDTYQWLPANVAFQDDGSVKFTSYINNLHPTRYPEIYRTIEKLVETSILMWDQCLRLEVDYDKFEGAGRTDTRTGRPINPSDENEENWIPSNKEVCADLEVSEEELRRAGYRPGSYKMDAEALLEAKWETARKARMSPISFSDVSYTPQSGRRLADRYFDSGLQIIVKMASIELTPDKPEFPVGGCHIEGQMNENICATALYYLDSENVTENSLSFRMQTSSYLNDEAEYDVRQDCYHWMEQVYGTNLGCSGSPCLQNYGNVQTRQGRLLAFPNVFQHRVSPFQLIDPTKPGHRRFIALWLVDPTKRIISTANVPPQQTDWYVDSLLGSNGAARQEALSKLPTELINLLVEKGFASVSASREAQLSEELMDSVRKYFDDDKHLLSMSFEEANEHRKKLMRERSAFVQTSEKEWSEQTYNFLMRAACNGNTASTRSKWCDYSIDTDPTLEIPDIGVTRKYWLEPTDVAIAPDGISRAAMAINGSIPGPTLIADWADMVIVHVTNSLTTSNNGTSIYFHGLRAKQHGLTWYHSHFALQAWQGVFGGVVIDGPATKNYDENLGMLFLNDWDHQTVDELYMYAESEGPPVLDKGLINGTNTFGDGGHRYNVSSTSRTSCRIRLINAAAETHWRFMIDNHAMTVTASDLVSIEPYEANVVSIGMGQRYEMRAIPQSACAENDNEDDIRGIVYYDDSAGTPTTSGYDYEDSCSDETKNIVLYIPKTVGSTSPKADEPVSVNRNKENLFKWALNSTSMVVY</sequence>
<gene>
    <name evidence="7" type="ORF">G6011_04310</name>
</gene>
<comment type="caution">
    <text evidence="7">The sequence shown here is derived from an EMBL/GenBank/DDBJ whole genome shotgun (WGS) entry which is preliminary data.</text>
</comment>
<evidence type="ECO:0000256" key="1">
    <source>
        <dbReference type="ARBA" id="ARBA00010609"/>
    </source>
</evidence>
<dbReference type="GO" id="GO:0005507">
    <property type="term" value="F:copper ion binding"/>
    <property type="evidence" value="ECO:0007669"/>
    <property type="project" value="InterPro"/>
</dbReference>
<evidence type="ECO:0000259" key="5">
    <source>
        <dbReference type="Pfam" id="PF14033"/>
    </source>
</evidence>